<proteinExistence type="predicted"/>
<comment type="caution">
    <text evidence="1">The sequence shown here is derived from an EMBL/GenBank/DDBJ whole genome shotgun (WGS) entry which is preliminary data.</text>
</comment>
<dbReference type="AlphaFoldDB" id="X1IN33"/>
<gene>
    <name evidence="1" type="ORF">S03H2_41520</name>
</gene>
<evidence type="ECO:0000313" key="1">
    <source>
        <dbReference type="EMBL" id="GAH70660.1"/>
    </source>
</evidence>
<dbReference type="EMBL" id="BARU01025799">
    <property type="protein sequence ID" value="GAH70660.1"/>
    <property type="molecule type" value="Genomic_DNA"/>
</dbReference>
<organism evidence="1">
    <name type="scientific">marine sediment metagenome</name>
    <dbReference type="NCBI Taxonomy" id="412755"/>
    <lineage>
        <taxon>unclassified sequences</taxon>
        <taxon>metagenomes</taxon>
        <taxon>ecological metagenomes</taxon>
    </lineage>
</organism>
<reference evidence="1" key="1">
    <citation type="journal article" date="2014" name="Front. Microbiol.">
        <title>High frequency of phylogenetically diverse reductive dehalogenase-homologous genes in deep subseafloor sedimentary metagenomes.</title>
        <authorList>
            <person name="Kawai M."/>
            <person name="Futagami T."/>
            <person name="Toyoda A."/>
            <person name="Takaki Y."/>
            <person name="Nishi S."/>
            <person name="Hori S."/>
            <person name="Arai W."/>
            <person name="Tsubouchi T."/>
            <person name="Morono Y."/>
            <person name="Uchiyama I."/>
            <person name="Ito T."/>
            <person name="Fujiyama A."/>
            <person name="Inagaki F."/>
            <person name="Takami H."/>
        </authorList>
    </citation>
    <scope>NUCLEOTIDE SEQUENCE</scope>
    <source>
        <strain evidence="1">Expedition CK06-06</strain>
    </source>
</reference>
<accession>X1IN33</accession>
<sequence>MEIYVGKDEGEWPKGTRVRKVRSEPGDTHQDGALGTIVGAWGPLPATKRAELIPELAKQGITEDVVCLYWVEWDDIPGVPVAITDYRLERLE</sequence>
<name>X1IN33_9ZZZZ</name>
<protein>
    <submittedName>
        <fullName evidence="1">Uncharacterized protein</fullName>
    </submittedName>
</protein>